<keyword evidence="11" id="KW-1185">Reference proteome</keyword>
<dbReference type="PANTHER" id="PTHR21445:SF0">
    <property type="entry name" value="APURINIC-APYRIMIDINIC ENDONUCLEASE"/>
    <property type="match status" value="1"/>
</dbReference>
<dbReference type="NCBIfam" id="TIGR00587">
    <property type="entry name" value="nfo"/>
    <property type="match status" value="1"/>
</dbReference>
<comment type="function">
    <text evidence="8">Plays a role in mitochondrial DNA base excision repair (BER) pathway induced by oxidative stress. Has apurinic/apyrimidinic (AP) endonuclease activity towards double-stranded DNA (dsDNA) with a preference for C as opposite base. Has 3'-phosphatase activity; removes 3'-phosphate from blunt-end, recessed, and gapped DNA templates and thus, removes 3'-blocks for DNA polymerase activity during BER. Lacks 3'-5' exonuclease activity and does not cleave damaged bases by nucleotide incision repair (NIR).</text>
</comment>
<dbReference type="Pfam" id="PF01261">
    <property type="entry name" value="AP_endonuc_2"/>
    <property type="match status" value="1"/>
</dbReference>
<dbReference type="Proteomes" id="UP000243217">
    <property type="component" value="Unassembled WGS sequence"/>
</dbReference>
<comment type="cofactor">
    <cofactor evidence="1">
        <name>Zn(2+)</name>
        <dbReference type="ChEBI" id="CHEBI:29105"/>
    </cofactor>
</comment>
<dbReference type="PROSITE" id="PS51432">
    <property type="entry name" value="AP_NUCLEASE_F2_4"/>
    <property type="match status" value="1"/>
</dbReference>
<dbReference type="GO" id="GO:0005739">
    <property type="term" value="C:mitochondrion"/>
    <property type="evidence" value="ECO:0007669"/>
    <property type="project" value="TreeGrafter"/>
</dbReference>
<keyword evidence="3" id="KW-0479">Metal-binding</keyword>
<dbReference type="HAMAP" id="MF_00152">
    <property type="entry name" value="Nfo"/>
    <property type="match status" value="1"/>
</dbReference>
<evidence type="ECO:0000259" key="9">
    <source>
        <dbReference type="Pfam" id="PF01261"/>
    </source>
</evidence>
<dbReference type="GO" id="GO:0005634">
    <property type="term" value="C:nucleus"/>
    <property type="evidence" value="ECO:0007669"/>
    <property type="project" value="TreeGrafter"/>
</dbReference>
<dbReference type="PROSITE" id="PS00730">
    <property type="entry name" value="AP_NUCLEASE_F2_2"/>
    <property type="match status" value="1"/>
</dbReference>
<evidence type="ECO:0000256" key="4">
    <source>
        <dbReference type="ARBA" id="ARBA00022763"/>
    </source>
</evidence>
<dbReference type="GO" id="GO:0006284">
    <property type="term" value="P:base-excision repair"/>
    <property type="evidence" value="ECO:0007669"/>
    <property type="project" value="TreeGrafter"/>
</dbReference>
<organism evidence="10 11">
    <name type="scientific">Thraustotheca clavata</name>
    <dbReference type="NCBI Taxonomy" id="74557"/>
    <lineage>
        <taxon>Eukaryota</taxon>
        <taxon>Sar</taxon>
        <taxon>Stramenopiles</taxon>
        <taxon>Oomycota</taxon>
        <taxon>Saprolegniomycetes</taxon>
        <taxon>Saprolegniales</taxon>
        <taxon>Achlyaceae</taxon>
        <taxon>Thraustotheca</taxon>
    </lineage>
</organism>
<feature type="domain" description="Xylose isomerase-like TIM barrel" evidence="9">
    <location>
        <begin position="49"/>
        <end position="310"/>
    </location>
</feature>
<dbReference type="AlphaFoldDB" id="A0A1V9ZZF5"/>
<comment type="caution">
    <text evidence="10">The sequence shown here is derived from an EMBL/GenBank/DDBJ whole genome shotgun (WGS) entry which is preliminary data.</text>
</comment>
<sequence>MQKKLDEKTRLHQTYMNLLMERREMTIKSGKVVGAHVSAANGVENAIFNAAKIGARAFAFFPRAHRTWKCKPLEEKTIDAFKKAMNDFGYTSNDIVPHGSYLINCGSPEPEMLEKSRGALLDEVKRCELLGLSMYNFHPGATKKQISVEKCMDLIAESIVMTLDKTNGVTLVLENMSCQGSTIGGKFSELKGIIERVPISYHDRIGVCFDTCHAFAAGLDIKNAYEASMKELENNIGLDYLKAIHLNDSKGDLNCHLDRHENIGKGKIGLSTFELIMNDTRLNNIPMILETPVKVNDDSTYEKEISLLYSLSKTSSN</sequence>
<dbReference type="SUPFAM" id="SSF51658">
    <property type="entry name" value="Xylose isomerase-like"/>
    <property type="match status" value="1"/>
</dbReference>
<reference evidence="10 11" key="1">
    <citation type="journal article" date="2014" name="Genome Biol. Evol.">
        <title>The secreted proteins of Achlya hypogyna and Thraustotheca clavata identify the ancestral oomycete secretome and reveal gene acquisitions by horizontal gene transfer.</title>
        <authorList>
            <person name="Misner I."/>
            <person name="Blouin N."/>
            <person name="Leonard G."/>
            <person name="Richards T.A."/>
            <person name="Lane C.E."/>
        </authorList>
    </citation>
    <scope>NUCLEOTIDE SEQUENCE [LARGE SCALE GENOMIC DNA]</scope>
    <source>
        <strain evidence="10 11">ATCC 34112</strain>
    </source>
</reference>
<evidence type="ECO:0000256" key="5">
    <source>
        <dbReference type="ARBA" id="ARBA00022801"/>
    </source>
</evidence>
<evidence type="ECO:0000313" key="10">
    <source>
        <dbReference type="EMBL" id="OQS03422.1"/>
    </source>
</evidence>
<dbReference type="GO" id="GO:0008081">
    <property type="term" value="F:phosphoric diester hydrolase activity"/>
    <property type="evidence" value="ECO:0007669"/>
    <property type="project" value="TreeGrafter"/>
</dbReference>
<comment type="similarity">
    <text evidence="2">Belongs to the AP endonuclease 2 family.</text>
</comment>
<keyword evidence="4" id="KW-0227">DNA damage</keyword>
<dbReference type="EMBL" id="JNBS01000902">
    <property type="protein sequence ID" value="OQS03422.1"/>
    <property type="molecule type" value="Genomic_DNA"/>
</dbReference>
<dbReference type="STRING" id="74557.A0A1V9ZZF5"/>
<dbReference type="InterPro" id="IPR001719">
    <property type="entry name" value="AP_endonuc_2"/>
</dbReference>
<evidence type="ECO:0000256" key="1">
    <source>
        <dbReference type="ARBA" id="ARBA00001947"/>
    </source>
</evidence>
<keyword evidence="5" id="KW-0378">Hydrolase</keyword>
<dbReference type="FunFam" id="3.20.20.150:FF:000001">
    <property type="entry name" value="Probable endonuclease 4"/>
    <property type="match status" value="1"/>
</dbReference>
<keyword evidence="7" id="KW-0234">DNA repair</keyword>
<dbReference type="InterPro" id="IPR018246">
    <property type="entry name" value="AP_endonuc_F2_Zn_BS"/>
</dbReference>
<dbReference type="Gene3D" id="3.20.20.150">
    <property type="entry name" value="Divalent-metal-dependent TIM barrel enzymes"/>
    <property type="match status" value="1"/>
</dbReference>
<dbReference type="GO" id="GO:0016829">
    <property type="term" value="F:lyase activity"/>
    <property type="evidence" value="ECO:0007669"/>
    <property type="project" value="UniProtKB-KW"/>
</dbReference>
<dbReference type="InterPro" id="IPR036237">
    <property type="entry name" value="Xyl_isomerase-like_sf"/>
</dbReference>
<evidence type="ECO:0000256" key="7">
    <source>
        <dbReference type="ARBA" id="ARBA00023204"/>
    </source>
</evidence>
<dbReference type="SMART" id="SM00518">
    <property type="entry name" value="AP2Ec"/>
    <property type="match status" value="1"/>
</dbReference>
<evidence type="ECO:0000313" key="11">
    <source>
        <dbReference type="Proteomes" id="UP000243217"/>
    </source>
</evidence>
<dbReference type="GO" id="GO:0008270">
    <property type="term" value="F:zinc ion binding"/>
    <property type="evidence" value="ECO:0007669"/>
    <property type="project" value="InterPro"/>
</dbReference>
<evidence type="ECO:0000256" key="3">
    <source>
        <dbReference type="ARBA" id="ARBA00022723"/>
    </source>
</evidence>
<dbReference type="CDD" id="cd00019">
    <property type="entry name" value="AP2Ec"/>
    <property type="match status" value="1"/>
</dbReference>
<gene>
    <name evidence="10" type="ORF">THRCLA_04285</name>
</gene>
<dbReference type="GO" id="GO:0003906">
    <property type="term" value="F:DNA-(apurinic or apyrimidinic site) endonuclease activity"/>
    <property type="evidence" value="ECO:0007669"/>
    <property type="project" value="TreeGrafter"/>
</dbReference>
<evidence type="ECO:0000256" key="6">
    <source>
        <dbReference type="ARBA" id="ARBA00022833"/>
    </source>
</evidence>
<evidence type="ECO:0000256" key="8">
    <source>
        <dbReference type="ARBA" id="ARBA00054483"/>
    </source>
</evidence>
<keyword evidence="6" id="KW-0862">Zinc</keyword>
<dbReference type="PROSITE" id="PS00729">
    <property type="entry name" value="AP_NUCLEASE_F2_1"/>
    <property type="match status" value="1"/>
</dbReference>
<dbReference type="InterPro" id="IPR013022">
    <property type="entry name" value="Xyl_isomerase-like_TIM-brl"/>
</dbReference>
<accession>A0A1V9ZZF5</accession>
<evidence type="ECO:0000256" key="2">
    <source>
        <dbReference type="ARBA" id="ARBA00005340"/>
    </source>
</evidence>
<protein>
    <submittedName>
        <fullName evidence="10">DNA-(Apurinic or apyrimidinic site) lyase-like isoform X4</fullName>
    </submittedName>
</protein>
<keyword evidence="10" id="KW-0456">Lyase</keyword>
<dbReference type="NCBIfam" id="NF002199">
    <property type="entry name" value="PRK01060.1-4"/>
    <property type="match status" value="1"/>
</dbReference>
<proteinExistence type="inferred from homology"/>
<dbReference type="PROSITE" id="PS00731">
    <property type="entry name" value="AP_NUCLEASE_F2_3"/>
    <property type="match status" value="1"/>
</dbReference>
<name>A0A1V9ZZF5_9STRA</name>
<dbReference type="OrthoDB" id="7663182at2759"/>
<dbReference type="GO" id="GO:0003677">
    <property type="term" value="F:DNA binding"/>
    <property type="evidence" value="ECO:0007669"/>
    <property type="project" value="InterPro"/>
</dbReference>
<dbReference type="PANTHER" id="PTHR21445">
    <property type="entry name" value="ENDONUCLEASE IV ENDODEOXYRIBONUCLEASE IV"/>
    <property type="match status" value="1"/>
</dbReference>